<organism evidence="3">
    <name type="scientific">Nippostrongylus brasiliensis</name>
    <name type="common">Rat hookworm</name>
    <dbReference type="NCBI Taxonomy" id="27835"/>
    <lineage>
        <taxon>Eukaryota</taxon>
        <taxon>Metazoa</taxon>
        <taxon>Ecdysozoa</taxon>
        <taxon>Nematoda</taxon>
        <taxon>Chromadorea</taxon>
        <taxon>Rhabditida</taxon>
        <taxon>Rhabditina</taxon>
        <taxon>Rhabditomorpha</taxon>
        <taxon>Strongyloidea</taxon>
        <taxon>Heligmosomidae</taxon>
        <taxon>Nippostrongylus</taxon>
    </lineage>
</organism>
<accession>A0A0N4YTK2</accession>
<sequence length="118" mass="13220">MSSTTRRQKRPTDRIDSRLVAYICGGVPVVVVVVRNCPLFTRRGIIQFESNCCFCSDSIVKLSFTKEATVRLLKDQNSTFKKLTNRLMSESKSYSVYDRCPVTGSNVLIIRCSALASS</sequence>
<evidence type="ECO:0000313" key="3">
    <source>
        <dbReference type="WBParaSite" id="NBR_0002057401-mRNA-1"/>
    </source>
</evidence>
<dbReference type="EMBL" id="UYSL01025291">
    <property type="protein sequence ID" value="VDL84312.1"/>
    <property type="molecule type" value="Genomic_DNA"/>
</dbReference>
<reference evidence="3" key="1">
    <citation type="submission" date="2017-02" db="UniProtKB">
        <authorList>
            <consortium name="WormBaseParasite"/>
        </authorList>
    </citation>
    <scope>IDENTIFICATION</scope>
</reference>
<evidence type="ECO:0000313" key="1">
    <source>
        <dbReference type="EMBL" id="VDL84312.1"/>
    </source>
</evidence>
<protein>
    <submittedName>
        <fullName evidence="3">Ovule protein</fullName>
    </submittedName>
</protein>
<proteinExistence type="predicted"/>
<dbReference type="WBParaSite" id="NBR_0002057401-mRNA-1">
    <property type="protein sequence ID" value="NBR_0002057401-mRNA-1"/>
    <property type="gene ID" value="NBR_0002057401"/>
</dbReference>
<dbReference type="Proteomes" id="UP000271162">
    <property type="component" value="Unassembled WGS sequence"/>
</dbReference>
<name>A0A0N4YTK2_NIPBR</name>
<reference evidence="1 2" key="2">
    <citation type="submission" date="2018-11" db="EMBL/GenBank/DDBJ databases">
        <authorList>
            <consortium name="Pathogen Informatics"/>
        </authorList>
    </citation>
    <scope>NUCLEOTIDE SEQUENCE [LARGE SCALE GENOMIC DNA]</scope>
</reference>
<dbReference type="AlphaFoldDB" id="A0A0N4YTK2"/>
<gene>
    <name evidence="1" type="ORF">NBR_LOCUS20575</name>
</gene>
<keyword evidence="2" id="KW-1185">Reference proteome</keyword>
<evidence type="ECO:0000313" key="2">
    <source>
        <dbReference type="Proteomes" id="UP000271162"/>
    </source>
</evidence>